<keyword evidence="6 8" id="KW-1133">Transmembrane helix</keyword>
<evidence type="ECO:0000256" key="2">
    <source>
        <dbReference type="ARBA" id="ARBA00007069"/>
    </source>
</evidence>
<name>A0A171KRX8_9BURK</name>
<dbReference type="InterPro" id="IPR000515">
    <property type="entry name" value="MetI-like"/>
</dbReference>
<keyword evidence="11" id="KW-1185">Reference proteome</keyword>
<evidence type="ECO:0000256" key="1">
    <source>
        <dbReference type="ARBA" id="ARBA00004651"/>
    </source>
</evidence>
<dbReference type="STRING" id="206506.AAV32_10690"/>
<dbReference type="RefSeq" id="WP_068371482.1">
    <property type="nucleotide sequence ID" value="NZ_CP169556.1"/>
</dbReference>
<comment type="similarity">
    <text evidence="2">Belongs to the binding-protein-dependent transport system permease family. CysTW subfamily.</text>
</comment>
<evidence type="ECO:0000313" key="10">
    <source>
        <dbReference type="EMBL" id="KKO71645.1"/>
    </source>
</evidence>
<proteinExistence type="inferred from homology"/>
<dbReference type="SUPFAM" id="SSF161098">
    <property type="entry name" value="MetI-like"/>
    <property type="match status" value="1"/>
</dbReference>
<accession>A0A171KRX8</accession>
<dbReference type="NCBIfam" id="NF008049">
    <property type="entry name" value="PRK10782.1"/>
    <property type="match status" value="1"/>
</dbReference>
<keyword evidence="4" id="KW-1003">Cell membrane</keyword>
<gene>
    <name evidence="10" type="ORF">AAV32_10690</name>
</gene>
<dbReference type="PANTHER" id="PTHR30450">
    <property type="entry name" value="ABC TRANSPORTER PERMEASE"/>
    <property type="match status" value="1"/>
</dbReference>
<dbReference type="EMBL" id="LBNE01000006">
    <property type="protein sequence ID" value="KKO71645.1"/>
    <property type="molecule type" value="Genomic_DNA"/>
</dbReference>
<organism evidence="10 11">
    <name type="scientific">Kerstersia gyiorum</name>
    <dbReference type="NCBI Taxonomy" id="206506"/>
    <lineage>
        <taxon>Bacteria</taxon>
        <taxon>Pseudomonadati</taxon>
        <taxon>Pseudomonadota</taxon>
        <taxon>Betaproteobacteria</taxon>
        <taxon>Burkholderiales</taxon>
        <taxon>Alcaligenaceae</taxon>
        <taxon>Kerstersia</taxon>
    </lineage>
</organism>
<dbReference type="Proteomes" id="UP000078084">
    <property type="component" value="Unassembled WGS sequence"/>
</dbReference>
<evidence type="ECO:0000256" key="4">
    <source>
        <dbReference type="ARBA" id="ARBA00022475"/>
    </source>
</evidence>
<feature type="transmembrane region" description="Helical" evidence="8">
    <location>
        <begin position="65"/>
        <end position="88"/>
    </location>
</feature>
<dbReference type="CDD" id="cd06261">
    <property type="entry name" value="TM_PBP2"/>
    <property type="match status" value="1"/>
</dbReference>
<feature type="transmembrane region" description="Helical" evidence="8">
    <location>
        <begin position="20"/>
        <end position="53"/>
    </location>
</feature>
<feature type="transmembrane region" description="Helical" evidence="8">
    <location>
        <begin position="200"/>
        <end position="223"/>
    </location>
</feature>
<feature type="transmembrane region" description="Helical" evidence="8">
    <location>
        <begin position="94"/>
        <end position="116"/>
    </location>
</feature>
<dbReference type="PANTHER" id="PTHR30450:SF1">
    <property type="entry name" value="D-METHIONINE TRANSPORT SYSTEM PERMEASE PROTEIN METI-RELATED"/>
    <property type="match status" value="1"/>
</dbReference>
<dbReference type="GO" id="GO:0048473">
    <property type="term" value="P:D-methionine transmembrane transport"/>
    <property type="evidence" value="ECO:0007669"/>
    <property type="project" value="TreeGrafter"/>
</dbReference>
<evidence type="ECO:0000256" key="3">
    <source>
        <dbReference type="ARBA" id="ARBA00022448"/>
    </source>
</evidence>
<keyword evidence="5 8" id="KW-0812">Transmembrane</keyword>
<evidence type="ECO:0000313" key="11">
    <source>
        <dbReference type="Proteomes" id="UP000078084"/>
    </source>
</evidence>
<evidence type="ECO:0000256" key="8">
    <source>
        <dbReference type="RuleBase" id="RU363032"/>
    </source>
</evidence>
<feature type="domain" description="ABC transmembrane type-1" evidence="9">
    <location>
        <begin position="25"/>
        <end position="219"/>
    </location>
</feature>
<keyword evidence="7 8" id="KW-0472">Membrane</keyword>
<evidence type="ECO:0000256" key="6">
    <source>
        <dbReference type="ARBA" id="ARBA00022989"/>
    </source>
</evidence>
<dbReference type="InterPro" id="IPR051322">
    <property type="entry name" value="AA_ABC_Transporter_Permease"/>
</dbReference>
<dbReference type="Gene3D" id="1.10.3720.10">
    <property type="entry name" value="MetI-like"/>
    <property type="match status" value="1"/>
</dbReference>
<sequence length="229" mass="24565">MSGADVQGFWSLLAGLDWALIGWATVETLMMTGASLVFTVLLGLPLGVLLFLLSPGQMLEQRGTYQVLSLVVNVLRSVPFLILLILMIPLTRIIMGSALGVPGVIPPLVLSAAPFFGRLVENVLRELDPGVLEASRSMGANTRETVFWVLLPEARTGIVAAIVVTAITLVGYSAMSGVIGGGGLGDLALRFGYQRYQSDVMWATVIILVVLVQAMQVFGDGLVRRLQRR</sequence>
<evidence type="ECO:0000259" key="9">
    <source>
        <dbReference type="PROSITE" id="PS50928"/>
    </source>
</evidence>
<dbReference type="InterPro" id="IPR035906">
    <property type="entry name" value="MetI-like_sf"/>
</dbReference>
<feature type="transmembrane region" description="Helical" evidence="8">
    <location>
        <begin position="158"/>
        <end position="180"/>
    </location>
</feature>
<dbReference type="PATRIC" id="fig|206506.3.peg.2282"/>
<dbReference type="AlphaFoldDB" id="A0A171KRX8"/>
<keyword evidence="3 8" id="KW-0813">Transport</keyword>
<evidence type="ECO:0000256" key="7">
    <source>
        <dbReference type="ARBA" id="ARBA00023136"/>
    </source>
</evidence>
<comment type="subcellular location">
    <subcellularLocation>
        <location evidence="1 8">Cell membrane</location>
        <topology evidence="1 8">Multi-pass membrane protein</topology>
    </subcellularLocation>
</comment>
<dbReference type="Pfam" id="PF00528">
    <property type="entry name" value="BPD_transp_1"/>
    <property type="match status" value="1"/>
</dbReference>
<dbReference type="GeneID" id="99725094"/>
<dbReference type="FunFam" id="1.10.3720.10:FF:000002">
    <property type="entry name" value="D-methionine ABC transporter permease MetI"/>
    <property type="match status" value="1"/>
</dbReference>
<evidence type="ECO:0000256" key="5">
    <source>
        <dbReference type="ARBA" id="ARBA00022692"/>
    </source>
</evidence>
<dbReference type="GO" id="GO:0005886">
    <property type="term" value="C:plasma membrane"/>
    <property type="evidence" value="ECO:0007669"/>
    <property type="project" value="UniProtKB-SubCell"/>
</dbReference>
<dbReference type="PROSITE" id="PS50928">
    <property type="entry name" value="ABC_TM1"/>
    <property type="match status" value="1"/>
</dbReference>
<comment type="caution">
    <text evidence="10">The sequence shown here is derived from an EMBL/GenBank/DDBJ whole genome shotgun (WGS) entry which is preliminary data.</text>
</comment>
<reference evidence="10 11" key="1">
    <citation type="submission" date="2015-04" db="EMBL/GenBank/DDBJ databases">
        <title>Genome sequence of Kerstersia gyiorum CG1.</title>
        <authorList>
            <person name="Greninger A.L."/>
            <person name="Kozyreva V."/>
            <person name="Chaturvedi V."/>
        </authorList>
    </citation>
    <scope>NUCLEOTIDE SEQUENCE [LARGE SCALE GENOMIC DNA]</scope>
    <source>
        <strain evidence="10 11">CG1</strain>
    </source>
</reference>
<protein>
    <submittedName>
        <fullName evidence="10">Metal ABC transporter permease</fullName>
    </submittedName>
</protein>